<feature type="coiled-coil region" evidence="3">
    <location>
        <begin position="703"/>
        <end position="730"/>
    </location>
</feature>
<dbReference type="InterPro" id="IPR003591">
    <property type="entry name" value="Leu-rich_rpt_typical-subtyp"/>
</dbReference>
<feature type="region of interest" description="Disordered" evidence="4">
    <location>
        <begin position="588"/>
        <end position="621"/>
    </location>
</feature>
<dbReference type="PROSITE" id="PS51450">
    <property type="entry name" value="LRR"/>
    <property type="match status" value="1"/>
</dbReference>
<proteinExistence type="predicted"/>
<dbReference type="GO" id="GO:0005737">
    <property type="term" value="C:cytoplasm"/>
    <property type="evidence" value="ECO:0007669"/>
    <property type="project" value="TreeGrafter"/>
</dbReference>
<feature type="region of interest" description="Disordered" evidence="4">
    <location>
        <begin position="410"/>
        <end position="443"/>
    </location>
</feature>
<gene>
    <name evidence="5" type="ORF">LINF_280033200</name>
</gene>
<dbReference type="EMBL" id="LR812961">
    <property type="protein sequence ID" value="CAC9505280.1"/>
    <property type="molecule type" value="Genomic_DNA"/>
</dbReference>
<evidence type="ECO:0000256" key="2">
    <source>
        <dbReference type="ARBA" id="ARBA00022737"/>
    </source>
</evidence>
<feature type="region of interest" description="Disordered" evidence="4">
    <location>
        <begin position="749"/>
        <end position="886"/>
    </location>
</feature>
<evidence type="ECO:0000313" key="5">
    <source>
        <dbReference type="EMBL" id="CAC9505280.1"/>
    </source>
</evidence>
<dbReference type="Gene3D" id="3.80.10.10">
    <property type="entry name" value="Ribonuclease Inhibitor"/>
    <property type="match status" value="2"/>
</dbReference>
<protein>
    <submittedName>
        <fullName evidence="5">Leucine-rich_repeat_protein_-_putative</fullName>
    </submittedName>
</protein>
<evidence type="ECO:0000256" key="1">
    <source>
        <dbReference type="ARBA" id="ARBA00022614"/>
    </source>
</evidence>
<evidence type="ECO:0000313" key="6">
    <source>
        <dbReference type="Proteomes" id="UP000255414"/>
    </source>
</evidence>
<dbReference type="SUPFAM" id="SSF52058">
    <property type="entry name" value="L domain-like"/>
    <property type="match status" value="1"/>
</dbReference>
<dbReference type="OMA" id="CRFIRYQ"/>
<dbReference type="SMR" id="A0A6L0XIB4"/>
<name>A0A6L0XIB4_LEIIN</name>
<sequence length="886" mass="96120">MLTPIHGVMDLSFAPGKDQELSDLPFERSMLQELAPEEVRELNVTHAQMLSLTSTPGALINDVLRYVTVLRAAHNHVSSLHGIEAFGSLEVLDLSHNCLRVVDAHGASLLRTLKQLRTVDFSYNNMNLLDLNVSAGAPSSRLSGLSAGATPAFSTSGPSGGSGRLSFSVADPSDGLLSLTDINLSHNAFIDLPDLRSAPHLQVLNMGHNKLDALAELDTRLPLLSLHSLALHSNQLRTATVLLPLCALAATLKHTQVFRNPFTLAQSRPKTTIRNTTNSRRANLPEGALDESMWWRPFLLWLCPLLVTVDQAEFTASERRVAAIMLFRENGSLSKSRMEYMNPQRKDDLEAYLRRNSELATPPHDAMAIIDNIERQEESLQEYSGVAWDGDAEGAGQMVVPTYRMNPSGIRGEAAAPRSANGTLSTSPNTYPDPAPLEVVGSTLPGATPMAQFSRGAGGAASRSSSGARVVVVAPEALFTVSPSSSGVLNTNRNRQRVRPASMTSFVRALQRKLRSIEEVVAVLWHADLSRRTRAAIVIQRVMRGALARMHLSEEDAESCRFIRYQLQQATAASAAQAAHVASGAAAQASGSGAGGNDSGSAATRGVSQRHPSLEPVADTGSNMQEVLVSMRSLQEVMSNMWADLEEYRAMADREQRRAAVLIQRYYRGYRARCEYGRALKHHRSLAPPPSSCAAACRCASETACLRKEVSELRSEVRELRALLQQTTRQQRLAAYDDPERAMDEIIRKHEQRSNADILAEPTYCPRSNGSSQSPSDMPSLIERAVGGSASAEKAADDIDQDPCQPMTDDGDDDGTARTLETNDGQLSGSAALSHRGPVTMSQSPELTSPLDSMSSRQRASMQTTRITKLRPNSGSIVNARQIGKE</sequence>
<feature type="compositionally biased region" description="Polar residues" evidence="4">
    <location>
        <begin position="766"/>
        <end position="777"/>
    </location>
</feature>
<dbReference type="PANTHER" id="PTHR15454:SF56">
    <property type="entry name" value="PROTEIN PHOSPHATASE 1 REGULATORY SUBUNIT 7-RELATED"/>
    <property type="match status" value="1"/>
</dbReference>
<dbReference type="PROSITE" id="PS50096">
    <property type="entry name" value="IQ"/>
    <property type="match status" value="2"/>
</dbReference>
<dbReference type="Proteomes" id="UP000255414">
    <property type="component" value="Chromosome 28"/>
</dbReference>
<organism evidence="5 6">
    <name type="scientific">Leishmania infantum</name>
    <dbReference type="NCBI Taxonomy" id="5671"/>
    <lineage>
        <taxon>Eukaryota</taxon>
        <taxon>Discoba</taxon>
        <taxon>Euglenozoa</taxon>
        <taxon>Kinetoplastea</taxon>
        <taxon>Metakinetoplastina</taxon>
        <taxon>Trypanosomatida</taxon>
        <taxon>Trypanosomatidae</taxon>
        <taxon>Leishmaniinae</taxon>
        <taxon>Leishmania</taxon>
    </lineage>
</organism>
<dbReference type="PANTHER" id="PTHR15454">
    <property type="entry name" value="NISCHARIN RELATED"/>
    <property type="match status" value="1"/>
</dbReference>
<evidence type="ECO:0000256" key="3">
    <source>
        <dbReference type="SAM" id="Coils"/>
    </source>
</evidence>
<dbReference type="InterPro" id="IPR032675">
    <property type="entry name" value="LRR_dom_sf"/>
</dbReference>
<feature type="compositionally biased region" description="Polar residues" evidence="4">
    <location>
        <begin position="420"/>
        <end position="430"/>
    </location>
</feature>
<accession>A0A6L0XIB4</accession>
<dbReference type="AlphaFoldDB" id="A0A6L0XIB4"/>
<reference evidence="5" key="1">
    <citation type="submission" date="2020-06" db="EMBL/GenBank/DDBJ databases">
        <authorList>
            <person name="Gonzalez-de la Fuente S."/>
            <person name="Peiro-Pastor R."/>
            <person name="Rastrojo A."/>
            <person name="Moreno J."/>
            <person name="Carrasco-Ramiro F."/>
            <person name="Requena JM."/>
            <person name="Aguado B."/>
        </authorList>
    </citation>
    <scope>NUCLEOTIDE SEQUENCE</scope>
</reference>
<dbReference type="InterPro" id="IPR000048">
    <property type="entry name" value="IQ_motif_EF-hand-BS"/>
</dbReference>
<dbReference type="InterPro" id="IPR001611">
    <property type="entry name" value="Leu-rich_rpt"/>
</dbReference>
<evidence type="ECO:0000256" key="4">
    <source>
        <dbReference type="SAM" id="MobiDB-lite"/>
    </source>
</evidence>
<dbReference type="CDD" id="cd23767">
    <property type="entry name" value="IQCD"/>
    <property type="match status" value="1"/>
</dbReference>
<dbReference type="Gene3D" id="1.20.5.190">
    <property type="match status" value="1"/>
</dbReference>
<feature type="compositionally biased region" description="Polar residues" evidence="4">
    <location>
        <begin position="819"/>
        <end position="831"/>
    </location>
</feature>
<dbReference type="SMART" id="SM00015">
    <property type="entry name" value="IQ"/>
    <property type="match status" value="2"/>
</dbReference>
<keyword evidence="3" id="KW-0175">Coiled coil</keyword>
<keyword evidence="2" id="KW-0677">Repeat</keyword>
<feature type="compositionally biased region" description="Polar residues" evidence="4">
    <location>
        <begin position="840"/>
        <end position="879"/>
    </location>
</feature>
<keyword evidence="1" id="KW-0433">Leucine-rich repeat</keyword>
<dbReference type="SMART" id="SM00369">
    <property type="entry name" value="LRR_TYP"/>
    <property type="match status" value="5"/>
</dbReference>
<dbReference type="Pfam" id="PF00612">
    <property type="entry name" value="IQ"/>
    <property type="match status" value="2"/>
</dbReference>